<proteinExistence type="inferred from homology"/>
<dbReference type="Gene3D" id="3.40.50.300">
    <property type="entry name" value="P-loop containing nucleotide triphosphate hydrolases"/>
    <property type="match status" value="1"/>
</dbReference>
<evidence type="ECO:0000256" key="3">
    <source>
        <dbReference type="ARBA" id="ARBA00022712"/>
    </source>
</evidence>
<dbReference type="Pfam" id="PF01715">
    <property type="entry name" value="IPPT"/>
    <property type="match status" value="2"/>
</dbReference>
<evidence type="ECO:0000256" key="1">
    <source>
        <dbReference type="ARBA" id="ARBA00005842"/>
    </source>
</evidence>
<gene>
    <name evidence="6" type="ORF">V6N11_077537</name>
</gene>
<comment type="similarity">
    <text evidence="1">Belongs to the IPP transferase family.</text>
</comment>
<protein>
    <recommendedName>
        <fullName evidence="8">Adenylate isopentenyltransferase 3, chloroplastic</fullName>
    </recommendedName>
</protein>
<evidence type="ECO:0000256" key="5">
    <source>
        <dbReference type="ARBA" id="ARBA00022840"/>
    </source>
</evidence>
<dbReference type="PANTHER" id="PTHR11088:SF91">
    <property type="entry name" value="ADENYLATE ISOPENTENYLTRANSFERASE 3, CHLOROPLASTIC"/>
    <property type="match status" value="1"/>
</dbReference>
<keyword evidence="3" id="KW-0203">Cytokinin biosynthesis</keyword>
<keyword evidence="7" id="KW-1185">Reference proteome</keyword>
<dbReference type="Proteomes" id="UP001396334">
    <property type="component" value="Unassembled WGS sequence"/>
</dbReference>
<organism evidence="6 7">
    <name type="scientific">Hibiscus sabdariffa</name>
    <name type="common">roselle</name>
    <dbReference type="NCBI Taxonomy" id="183260"/>
    <lineage>
        <taxon>Eukaryota</taxon>
        <taxon>Viridiplantae</taxon>
        <taxon>Streptophyta</taxon>
        <taxon>Embryophyta</taxon>
        <taxon>Tracheophyta</taxon>
        <taxon>Spermatophyta</taxon>
        <taxon>Magnoliopsida</taxon>
        <taxon>eudicotyledons</taxon>
        <taxon>Gunneridae</taxon>
        <taxon>Pentapetalae</taxon>
        <taxon>rosids</taxon>
        <taxon>malvids</taxon>
        <taxon>Malvales</taxon>
        <taxon>Malvaceae</taxon>
        <taxon>Malvoideae</taxon>
        <taxon>Hibiscus</taxon>
    </lineage>
</organism>
<keyword evidence="4" id="KW-0547">Nucleotide-binding</keyword>
<comment type="caution">
    <text evidence="6">The sequence shown here is derived from an EMBL/GenBank/DDBJ whole genome shotgun (WGS) entry which is preliminary data.</text>
</comment>
<keyword evidence="5" id="KW-0067">ATP-binding</keyword>
<evidence type="ECO:0000313" key="6">
    <source>
        <dbReference type="EMBL" id="KAK9035498.1"/>
    </source>
</evidence>
<evidence type="ECO:0000256" key="4">
    <source>
        <dbReference type="ARBA" id="ARBA00022741"/>
    </source>
</evidence>
<dbReference type="SUPFAM" id="SSF52540">
    <property type="entry name" value="P-loop containing nucleoside triphosphate hydrolases"/>
    <property type="match status" value="1"/>
</dbReference>
<dbReference type="InterPro" id="IPR027417">
    <property type="entry name" value="P-loop_NTPase"/>
</dbReference>
<keyword evidence="2" id="KW-0808">Transferase</keyword>
<sequence length="370" mass="41179">MIFSASMSMSMCKRTMSVLDMPSGVIESNYYRPRLEKEKVVILLGATGTGKSRLSIDLATRFPAEVINSDKIQIHAGLDIATNKIPEEERCGIPHHLLGVIHPNADFTVTDFVNMASDAMASILSRSQVPIIAGGSNSYIEALNEDFLFRSKYECCFLCVDVAMPVLDRYVSDRVDKMVEMGMVDEVRNFFDANANYTVGIRKAIGVPEFDRYFRAESYLNKRERDQLLQQAIQEIKRNTCKLARRQLEKIHRLRNKKNWKIHRVDATEVFLRRGKNADEAWEKLVAGPSITNGESVVMVRPGKEGRQASQHVTHALIVHLPQPLTTIVLSVRPALPVPTPMPVTATPTTTTTTVAAAAAVVATVTVPAR</sequence>
<dbReference type="InterPro" id="IPR039657">
    <property type="entry name" value="Dimethylallyltransferase"/>
</dbReference>
<evidence type="ECO:0000256" key="2">
    <source>
        <dbReference type="ARBA" id="ARBA00022679"/>
    </source>
</evidence>
<evidence type="ECO:0008006" key="8">
    <source>
        <dbReference type="Google" id="ProtNLM"/>
    </source>
</evidence>
<dbReference type="Gene3D" id="1.10.287.890">
    <property type="entry name" value="Crystal structure of tRNA isopentenylpyrophosphate transferase (bh2366) domain"/>
    <property type="match status" value="1"/>
</dbReference>
<evidence type="ECO:0000313" key="7">
    <source>
        <dbReference type="Proteomes" id="UP001396334"/>
    </source>
</evidence>
<dbReference type="EMBL" id="JBBPBN010000006">
    <property type="protein sequence ID" value="KAK9035498.1"/>
    <property type="molecule type" value="Genomic_DNA"/>
</dbReference>
<dbReference type="PANTHER" id="PTHR11088">
    <property type="entry name" value="TRNA DIMETHYLALLYLTRANSFERASE"/>
    <property type="match status" value="1"/>
</dbReference>
<accession>A0ABR2TE93</accession>
<reference evidence="6 7" key="1">
    <citation type="journal article" date="2024" name="G3 (Bethesda)">
        <title>Genome assembly of Hibiscus sabdariffa L. provides insights into metabolisms of medicinal natural products.</title>
        <authorList>
            <person name="Kim T."/>
        </authorList>
    </citation>
    <scope>NUCLEOTIDE SEQUENCE [LARGE SCALE GENOMIC DNA]</scope>
    <source>
        <strain evidence="6">TK-2024</strain>
        <tissue evidence="6">Old leaves</tissue>
    </source>
</reference>
<name>A0ABR2TE93_9ROSI</name>